<dbReference type="InterPro" id="IPR006633">
    <property type="entry name" value="Carb-bd_sugar_hydrolysis-dom"/>
</dbReference>
<keyword evidence="7" id="KW-1185">Reference proteome</keyword>
<comment type="pathway">
    <text evidence="1">Protein modification; protein ubiquitination.</text>
</comment>
<keyword evidence="2" id="KW-0677">Repeat</keyword>
<evidence type="ECO:0000256" key="1">
    <source>
        <dbReference type="ARBA" id="ARBA00004906"/>
    </source>
</evidence>
<reference evidence="6 7" key="1">
    <citation type="submission" date="2020-10" db="EMBL/GenBank/DDBJ databases">
        <title>complete genome sequencing of Lysobacter sp. H23M41.</title>
        <authorList>
            <person name="Bae J.-W."/>
            <person name="Lee S.-Y."/>
        </authorList>
    </citation>
    <scope>NUCLEOTIDE SEQUENCE [LARGE SCALE GENOMIC DNA]</scope>
    <source>
        <strain evidence="6 7">H23M41</strain>
    </source>
</reference>
<dbReference type="NCBIfam" id="TIGR04247">
    <property type="entry name" value="NosD_copper_fam"/>
    <property type="match status" value="1"/>
</dbReference>
<dbReference type="SUPFAM" id="SSF51126">
    <property type="entry name" value="Pectin lyase-like"/>
    <property type="match status" value="1"/>
</dbReference>
<dbReference type="RefSeq" id="WP_194035523.1">
    <property type="nucleotide sequence ID" value="NZ_CP063657.1"/>
</dbReference>
<organism evidence="6 7">
    <name type="scientific">Novilysobacter avium</name>
    <dbReference type="NCBI Taxonomy" id="2781023"/>
    <lineage>
        <taxon>Bacteria</taxon>
        <taxon>Pseudomonadati</taxon>
        <taxon>Pseudomonadota</taxon>
        <taxon>Gammaproteobacteria</taxon>
        <taxon>Lysobacterales</taxon>
        <taxon>Lysobacteraceae</taxon>
        <taxon>Novilysobacter</taxon>
    </lineage>
</organism>
<dbReference type="Pfam" id="PF05048">
    <property type="entry name" value="NosD"/>
    <property type="match status" value="1"/>
</dbReference>
<feature type="domain" description="Carbohydrate-binding/sugar hydrolysis" evidence="5">
    <location>
        <begin position="37"/>
        <end position="185"/>
    </location>
</feature>
<dbReference type="SMART" id="SM00710">
    <property type="entry name" value="PbH1"/>
    <property type="match status" value="9"/>
</dbReference>
<dbReference type="PANTHER" id="PTHR22990">
    <property type="entry name" value="F-BOX ONLY PROTEIN"/>
    <property type="match status" value="1"/>
</dbReference>
<feature type="chain" id="PRO_5046017740" evidence="4">
    <location>
        <begin position="20"/>
        <end position="415"/>
    </location>
</feature>
<feature type="domain" description="Carbohydrate-binding/sugar hydrolysis" evidence="5">
    <location>
        <begin position="191"/>
        <end position="352"/>
    </location>
</feature>
<dbReference type="PANTHER" id="PTHR22990:SF15">
    <property type="entry name" value="F-BOX ONLY PROTEIN 10"/>
    <property type="match status" value="1"/>
</dbReference>
<evidence type="ECO:0000256" key="4">
    <source>
        <dbReference type="SAM" id="SignalP"/>
    </source>
</evidence>
<sequence length="415" mass="44636">MACLVLAAASLVSAPSACAAEVLVQSGASLQTVIDAASPGDTIRLEAGRYDGPLLIDRKLSLVGEPGAVLTGPGKGSVVTVTAPEVEIRGMEITGSGLDVPAMDSAILVQESAPRADIRGNHLVDNLFGVYLHGAAGSIVEDNVITGRKDLRLAEAGNGVSIWNAPDAKVIGNTISHGRDGIFVKVSKHNTFENNTFSDLRFAIHYMYTHDSRIVGNRSRGNHVAWAIMYSERLEIRNNVSDNDRDHGLMLNSTNASQVVGNTVRGGGEKCAFVYNANVNRIVENWFEGCPIGIHFTAGSEGNVMTGNAFVANRMQVKYVGTRYVDWASEGRGNYWSDNPAYDLDGDGIADRPYRPNDVMDEILWTLPQAKVLVSSPAVQMVRWAQARFPALYPGGVVDSAPLMRPPQMTRPDAL</sequence>
<dbReference type="Gene3D" id="2.160.20.10">
    <property type="entry name" value="Single-stranded right-handed beta-helix, Pectin lyase-like"/>
    <property type="match status" value="2"/>
</dbReference>
<dbReference type="InterPro" id="IPR022441">
    <property type="entry name" value="Para_beta_helix_rpt-2"/>
</dbReference>
<protein>
    <submittedName>
        <fullName evidence="6">Nitrous oxide reductase family maturation protein NosD</fullName>
    </submittedName>
</protein>
<dbReference type="InterPro" id="IPR012334">
    <property type="entry name" value="Pectin_lyas_fold"/>
</dbReference>
<dbReference type="Proteomes" id="UP000593932">
    <property type="component" value="Chromosome"/>
</dbReference>
<dbReference type="InterPro" id="IPR026464">
    <property type="entry name" value="NosD_copper_fam"/>
</dbReference>
<proteinExistence type="predicted"/>
<keyword evidence="4" id="KW-0732">Signal</keyword>
<evidence type="ECO:0000256" key="3">
    <source>
        <dbReference type="ARBA" id="ARBA00022786"/>
    </source>
</evidence>
<evidence type="ECO:0000313" key="6">
    <source>
        <dbReference type="EMBL" id="QOW23046.1"/>
    </source>
</evidence>
<feature type="signal peptide" evidence="4">
    <location>
        <begin position="1"/>
        <end position="19"/>
    </location>
</feature>
<dbReference type="InterPro" id="IPR051550">
    <property type="entry name" value="SCF-Subunits/Alg-Epimerases"/>
</dbReference>
<dbReference type="EMBL" id="CP063657">
    <property type="protein sequence ID" value="QOW23046.1"/>
    <property type="molecule type" value="Genomic_DNA"/>
</dbReference>
<dbReference type="NCBIfam" id="TIGR03804">
    <property type="entry name" value="para_beta_helix"/>
    <property type="match status" value="1"/>
</dbReference>
<gene>
    <name evidence="6" type="ORF">INQ42_05695</name>
</gene>
<dbReference type="SMART" id="SM00722">
    <property type="entry name" value="CASH"/>
    <property type="match status" value="2"/>
</dbReference>
<dbReference type="InterPro" id="IPR011050">
    <property type="entry name" value="Pectin_lyase_fold/virulence"/>
</dbReference>
<name>A0A7S6UMM0_9GAMM</name>
<accession>A0A7S6UMM0</accession>
<evidence type="ECO:0000259" key="5">
    <source>
        <dbReference type="SMART" id="SM00722"/>
    </source>
</evidence>
<evidence type="ECO:0000256" key="2">
    <source>
        <dbReference type="ARBA" id="ARBA00022737"/>
    </source>
</evidence>
<keyword evidence="3" id="KW-0833">Ubl conjugation pathway</keyword>
<evidence type="ECO:0000313" key="7">
    <source>
        <dbReference type="Proteomes" id="UP000593932"/>
    </source>
</evidence>
<dbReference type="InterPro" id="IPR007742">
    <property type="entry name" value="NosD_dom"/>
</dbReference>
<dbReference type="InterPro" id="IPR006626">
    <property type="entry name" value="PbH1"/>
</dbReference>